<proteinExistence type="predicted"/>
<name>A0ABT4EI13_PAEAL</name>
<protein>
    <submittedName>
        <fullName evidence="2">Nucleotidyltransferase domain-containing protein</fullName>
    </submittedName>
</protein>
<gene>
    <name evidence="2" type="ORF">M5X04_29070</name>
</gene>
<dbReference type="Proteomes" id="UP001527090">
    <property type="component" value="Unassembled WGS sequence"/>
</dbReference>
<organism evidence="2 3">
    <name type="scientific">Paenibacillus alvei</name>
    <name type="common">Bacillus alvei</name>
    <dbReference type="NCBI Taxonomy" id="44250"/>
    <lineage>
        <taxon>Bacteria</taxon>
        <taxon>Bacillati</taxon>
        <taxon>Bacillota</taxon>
        <taxon>Bacilli</taxon>
        <taxon>Bacillales</taxon>
        <taxon>Paenibacillaceae</taxon>
        <taxon>Paenibacillus</taxon>
    </lineage>
</organism>
<dbReference type="InterPro" id="IPR043519">
    <property type="entry name" value="NT_sf"/>
</dbReference>
<accession>A0ABT4EI13</accession>
<sequence>MSVELKVIALYVIFDLFVGKWLINNCITNLPKCDLSQSLVGIYLHGSLAMGFFPPQQSDIDILIIV</sequence>
<evidence type="ECO:0000313" key="2">
    <source>
        <dbReference type="EMBL" id="MCY9533355.1"/>
    </source>
</evidence>
<keyword evidence="3" id="KW-1185">Reference proteome</keyword>
<evidence type="ECO:0000259" key="1">
    <source>
        <dbReference type="Pfam" id="PF01909"/>
    </source>
</evidence>
<dbReference type="InterPro" id="IPR002934">
    <property type="entry name" value="Polymerase_NTP_transf_dom"/>
</dbReference>
<feature type="domain" description="Polymerase nucleotidyl transferase" evidence="1">
    <location>
        <begin position="36"/>
        <end position="65"/>
    </location>
</feature>
<evidence type="ECO:0000313" key="3">
    <source>
        <dbReference type="Proteomes" id="UP001527090"/>
    </source>
</evidence>
<reference evidence="2 3" key="1">
    <citation type="submission" date="2022-05" db="EMBL/GenBank/DDBJ databases">
        <title>Genome Sequencing of Bee-Associated Microbes.</title>
        <authorList>
            <person name="Dunlap C."/>
        </authorList>
    </citation>
    <scope>NUCLEOTIDE SEQUENCE [LARGE SCALE GENOMIC DNA]</scope>
    <source>
        <strain evidence="2 3">NRRL NRS-750</strain>
    </source>
</reference>
<dbReference type="Pfam" id="PF01909">
    <property type="entry name" value="NTP_transf_2"/>
    <property type="match status" value="1"/>
</dbReference>
<comment type="caution">
    <text evidence="2">The sequence shown here is derived from an EMBL/GenBank/DDBJ whole genome shotgun (WGS) entry which is preliminary data.</text>
</comment>
<dbReference type="EMBL" id="JAMDLY010000032">
    <property type="protein sequence ID" value="MCY9533355.1"/>
    <property type="molecule type" value="Genomic_DNA"/>
</dbReference>
<dbReference type="SUPFAM" id="SSF81301">
    <property type="entry name" value="Nucleotidyltransferase"/>
    <property type="match status" value="1"/>
</dbReference>
<dbReference type="Gene3D" id="3.30.460.10">
    <property type="entry name" value="Beta Polymerase, domain 2"/>
    <property type="match status" value="1"/>
</dbReference>